<dbReference type="InterPro" id="IPR013083">
    <property type="entry name" value="Znf_RING/FYVE/PHD"/>
</dbReference>
<dbReference type="GO" id="GO:0061630">
    <property type="term" value="F:ubiquitin protein ligase activity"/>
    <property type="evidence" value="ECO:0007669"/>
    <property type="project" value="UniProtKB-EC"/>
</dbReference>
<feature type="transmembrane region" description="Helical" evidence="9">
    <location>
        <begin position="39"/>
        <end position="61"/>
    </location>
</feature>
<proteinExistence type="inferred from homology"/>
<sequence length="191" mass="19912">MATRRWLTPNAATPSTAAADPADPPPHLGWDANRSAVRVAIFGNVLVVLLFFAAVIWRLYFSGTGSTQQQQHGAVATDGEAAASASASSSGASSPSASPRAKGLQKGDLMALPVYVHRALPDQEGKVVVECAVCICELKDGDTGRHLPACGHRFHAECVDRWFRSHATCPLCRAVVVSGGSGDVDPKAPPG</sequence>
<dbReference type="GO" id="GO:0008270">
    <property type="term" value="F:zinc ion binding"/>
    <property type="evidence" value="ECO:0007669"/>
    <property type="project" value="UniProtKB-KW"/>
</dbReference>
<dbReference type="Proteomes" id="UP000008810">
    <property type="component" value="Chromosome 1"/>
</dbReference>
<evidence type="ECO:0000256" key="7">
    <source>
        <dbReference type="PROSITE-ProRule" id="PRU00175"/>
    </source>
</evidence>
<feature type="region of interest" description="Disordered" evidence="8">
    <location>
        <begin position="1"/>
        <end position="26"/>
    </location>
</feature>
<dbReference type="AlphaFoldDB" id="I1H5P1"/>
<feature type="domain" description="RING-type" evidence="10">
    <location>
        <begin position="131"/>
        <end position="173"/>
    </location>
</feature>
<keyword evidence="4 7" id="KW-0863">Zinc-finger</keyword>
<keyword evidence="3" id="KW-0479">Metal-binding</keyword>
<reference evidence="11" key="2">
    <citation type="submission" date="2017-06" db="EMBL/GenBank/DDBJ databases">
        <title>WGS assembly of Brachypodium distachyon.</title>
        <authorList>
            <consortium name="The International Brachypodium Initiative"/>
            <person name="Lucas S."/>
            <person name="Harmon-Smith M."/>
            <person name="Lail K."/>
            <person name="Tice H."/>
            <person name="Grimwood J."/>
            <person name="Bruce D."/>
            <person name="Barry K."/>
            <person name="Shu S."/>
            <person name="Lindquist E."/>
            <person name="Wang M."/>
            <person name="Pitluck S."/>
            <person name="Vogel J.P."/>
            <person name="Garvin D.F."/>
            <person name="Mockler T.C."/>
            <person name="Schmutz J."/>
            <person name="Rokhsar D."/>
            <person name="Bevan M.W."/>
        </authorList>
    </citation>
    <scope>NUCLEOTIDE SEQUENCE</scope>
    <source>
        <strain evidence="11">Bd21</strain>
    </source>
</reference>
<dbReference type="EC" id="2.3.2.27" evidence="2"/>
<dbReference type="OrthoDB" id="8062037at2759"/>
<dbReference type="CDD" id="cd16461">
    <property type="entry name" value="RING-H2_EL5-like"/>
    <property type="match status" value="1"/>
</dbReference>
<evidence type="ECO:0000313" key="11">
    <source>
        <dbReference type="EMBL" id="KQK21771.1"/>
    </source>
</evidence>
<evidence type="ECO:0000256" key="8">
    <source>
        <dbReference type="SAM" id="MobiDB-lite"/>
    </source>
</evidence>
<comment type="catalytic activity">
    <reaction evidence="1">
        <text>S-ubiquitinyl-[E2 ubiquitin-conjugating enzyme]-L-cysteine + [acceptor protein]-L-lysine = [E2 ubiquitin-conjugating enzyme]-L-cysteine + N(6)-ubiquitinyl-[acceptor protein]-L-lysine.</text>
        <dbReference type="EC" id="2.3.2.27"/>
    </reaction>
</comment>
<keyword evidence="9" id="KW-1133">Transmembrane helix</keyword>
<evidence type="ECO:0000256" key="3">
    <source>
        <dbReference type="ARBA" id="ARBA00022723"/>
    </source>
</evidence>
<comment type="similarity">
    <text evidence="6">Belongs to the RING-type zinc finger family. ATL subfamily.</text>
</comment>
<evidence type="ECO:0000256" key="4">
    <source>
        <dbReference type="ARBA" id="ARBA00022771"/>
    </source>
</evidence>
<feature type="region of interest" description="Disordered" evidence="8">
    <location>
        <begin position="72"/>
        <end position="103"/>
    </location>
</feature>
<dbReference type="eggNOG" id="KOG0800">
    <property type="taxonomic scope" value="Eukaryota"/>
</dbReference>
<reference evidence="11 12" key="1">
    <citation type="journal article" date="2010" name="Nature">
        <title>Genome sequencing and analysis of the model grass Brachypodium distachyon.</title>
        <authorList>
            <consortium name="International Brachypodium Initiative"/>
        </authorList>
    </citation>
    <scope>NUCLEOTIDE SEQUENCE [LARGE SCALE GENOMIC DNA]</scope>
    <source>
        <strain evidence="11 12">Bd21</strain>
    </source>
</reference>
<dbReference type="Pfam" id="PF13639">
    <property type="entry name" value="zf-RING_2"/>
    <property type="match status" value="1"/>
</dbReference>
<dbReference type="PANTHER" id="PTHR14155">
    <property type="entry name" value="RING FINGER DOMAIN-CONTAINING"/>
    <property type="match status" value="1"/>
</dbReference>
<dbReference type="InterPro" id="IPR001841">
    <property type="entry name" value="Znf_RING"/>
</dbReference>
<evidence type="ECO:0000259" key="10">
    <source>
        <dbReference type="PROSITE" id="PS50089"/>
    </source>
</evidence>
<dbReference type="PANTHER" id="PTHR14155:SF503">
    <property type="entry name" value="OS03G0340100 PROTEIN"/>
    <property type="match status" value="1"/>
</dbReference>
<evidence type="ECO:0000256" key="9">
    <source>
        <dbReference type="SAM" id="Phobius"/>
    </source>
</evidence>
<organism evidence="12">
    <name type="scientific">Brachypodium distachyon</name>
    <name type="common">Purple false brome</name>
    <name type="synonym">Trachynia distachya</name>
    <dbReference type="NCBI Taxonomy" id="15368"/>
    <lineage>
        <taxon>Eukaryota</taxon>
        <taxon>Viridiplantae</taxon>
        <taxon>Streptophyta</taxon>
        <taxon>Embryophyta</taxon>
        <taxon>Tracheophyta</taxon>
        <taxon>Spermatophyta</taxon>
        <taxon>Magnoliopsida</taxon>
        <taxon>Liliopsida</taxon>
        <taxon>Poales</taxon>
        <taxon>Poaceae</taxon>
        <taxon>BOP clade</taxon>
        <taxon>Pooideae</taxon>
        <taxon>Stipodae</taxon>
        <taxon>Brachypodieae</taxon>
        <taxon>Brachypodium</taxon>
    </lineage>
</organism>
<dbReference type="SUPFAM" id="SSF57850">
    <property type="entry name" value="RING/U-box"/>
    <property type="match status" value="1"/>
</dbReference>
<dbReference type="EMBL" id="CM000880">
    <property type="protein sequence ID" value="KQK21771.1"/>
    <property type="molecule type" value="Genomic_DNA"/>
</dbReference>
<dbReference type="KEGG" id="bdi:100836609"/>
<keyword evidence="13" id="KW-1185">Reference proteome</keyword>
<name>I1H5P1_BRADI</name>
<dbReference type="InterPro" id="IPR053238">
    <property type="entry name" value="RING-H2_zinc_finger"/>
</dbReference>
<dbReference type="HOGENOM" id="CLU_013137_15_2_1"/>
<keyword evidence="9" id="KW-0472">Membrane</keyword>
<reference evidence="12" key="3">
    <citation type="submission" date="2018-08" db="UniProtKB">
        <authorList>
            <consortium name="EnsemblPlants"/>
        </authorList>
    </citation>
    <scope>IDENTIFICATION</scope>
    <source>
        <strain evidence="12">cv. Bd21</strain>
    </source>
</reference>
<evidence type="ECO:0000313" key="13">
    <source>
        <dbReference type="Proteomes" id="UP000008810"/>
    </source>
</evidence>
<evidence type="ECO:0000256" key="1">
    <source>
        <dbReference type="ARBA" id="ARBA00000900"/>
    </source>
</evidence>
<dbReference type="Gramene" id="KQK21771">
    <property type="protein sequence ID" value="KQK21771"/>
    <property type="gene ID" value="BRADI_1g63000v3"/>
</dbReference>
<accession>I1H5P1</accession>
<dbReference type="SMART" id="SM00184">
    <property type="entry name" value="RING"/>
    <property type="match status" value="1"/>
</dbReference>
<dbReference type="FunFam" id="3.30.40.10:FF:000551">
    <property type="entry name" value="RING-H2 finger protein ATL3"/>
    <property type="match status" value="1"/>
</dbReference>
<dbReference type="PROSITE" id="PS50089">
    <property type="entry name" value="ZF_RING_2"/>
    <property type="match status" value="1"/>
</dbReference>
<protein>
    <recommendedName>
        <fullName evidence="2">RING-type E3 ubiquitin transferase</fullName>
        <ecNumber evidence="2">2.3.2.27</ecNumber>
    </recommendedName>
</protein>
<dbReference type="EnsemblPlants" id="KQK21771">
    <property type="protein sequence ID" value="KQK21771"/>
    <property type="gene ID" value="BRADI_1g63000v3"/>
</dbReference>
<dbReference type="OMA" id="WFRSHVT"/>
<evidence type="ECO:0000256" key="5">
    <source>
        <dbReference type="ARBA" id="ARBA00022833"/>
    </source>
</evidence>
<evidence type="ECO:0000256" key="6">
    <source>
        <dbReference type="ARBA" id="ARBA00024209"/>
    </source>
</evidence>
<feature type="compositionally biased region" description="Low complexity" evidence="8">
    <location>
        <begin position="8"/>
        <end position="21"/>
    </location>
</feature>
<evidence type="ECO:0000313" key="12">
    <source>
        <dbReference type="EnsemblPlants" id="KQK21771"/>
    </source>
</evidence>
<feature type="compositionally biased region" description="Low complexity" evidence="8">
    <location>
        <begin position="81"/>
        <end position="99"/>
    </location>
</feature>
<evidence type="ECO:0000256" key="2">
    <source>
        <dbReference type="ARBA" id="ARBA00012483"/>
    </source>
</evidence>
<dbReference type="Gene3D" id="3.30.40.10">
    <property type="entry name" value="Zinc/RING finger domain, C3HC4 (zinc finger)"/>
    <property type="match status" value="1"/>
</dbReference>
<keyword evidence="9" id="KW-0812">Transmembrane</keyword>
<gene>
    <name evidence="11" type="ORF">BRADI_1g63000v3</name>
</gene>
<keyword evidence="5" id="KW-0862">Zinc</keyword>